<dbReference type="RefSeq" id="YP_007676538.1">
    <property type="nucleotide sequence ID" value="NC_020868.1"/>
</dbReference>
<organism evidence="1 2">
    <name type="scientific">Vibrio phage VBP32</name>
    <dbReference type="NCBI Taxonomy" id="754072"/>
    <lineage>
        <taxon>Viruses</taxon>
        <taxon>Duplodnaviria</taxon>
        <taxon>Heunggongvirae</taxon>
        <taxon>Uroviricota</taxon>
        <taxon>Caudoviricetes</taxon>
        <taxon>Schitoviridae</taxon>
        <taxon>Fuhrmanvirinae</taxon>
        <taxon>Stoningtonvirus</taxon>
        <taxon>Stoningtonvirus VBP47</taxon>
    </lineage>
</organism>
<gene>
    <name evidence="1" type="ORF">VPMG_00048</name>
</gene>
<dbReference type="Proteomes" id="UP000201725">
    <property type="component" value="Segment"/>
</dbReference>
<evidence type="ECO:0000313" key="2">
    <source>
        <dbReference type="Proteomes" id="UP000201725"/>
    </source>
</evidence>
<accession>M4SLF7</accession>
<sequence length="55" mass="6593">MINMLELFPITYAMMLERRMAAAHAHQINIESFPFMLMLVQKSRLHRKQPTKTYI</sequence>
<protein>
    <submittedName>
        <fullName evidence="1">Uncharacterized protein</fullName>
    </submittedName>
</protein>
<dbReference type="EMBL" id="HQ634196">
    <property type="protein sequence ID" value="AGH57187.1"/>
    <property type="molecule type" value="Genomic_DNA"/>
</dbReference>
<proteinExistence type="predicted"/>
<name>M4SLF7_9CAUD</name>
<reference evidence="1 2" key="1">
    <citation type="submission" date="2010-11" db="EMBL/GenBank/DDBJ databases">
        <title>The Genome Sequence of Vibrio phage VBP32.</title>
        <authorList>
            <consortium name="The Broad Institute Genome Sequencing Platform"/>
            <person name="Henn M.R."/>
            <person name="Wharam S."/>
            <person name="Gilg I."/>
            <person name="Martinez Martinez J."/>
            <person name="Wilson W."/>
            <person name="Levin J."/>
            <person name="Malboeuf C."/>
            <person name="Casali M."/>
            <person name="Russ C."/>
            <person name="Lennon N."/>
            <person name="Chapman S.B."/>
            <person name="Erlich R."/>
            <person name="Young S.K."/>
            <person name="Yandava C."/>
            <person name="Zeng Q."/>
            <person name="Fitzgerald M.F."/>
            <person name="Alvarado L."/>
            <person name="Anderson S."/>
            <person name="Berlin A."/>
            <person name="Chen Z."/>
            <person name="Freedman E."/>
            <person name="Gellesch M."/>
            <person name="Goldberg J."/>
            <person name="Green L."/>
            <person name="Griggs A."/>
            <person name="Gujja S."/>
            <person name="Heilman E."/>
            <person name="Heiman D."/>
            <person name="Hollinger A."/>
            <person name="Howarth C."/>
            <person name="Larson L."/>
            <person name="Mehta T."/>
            <person name="Neiman D."/>
            <person name="Pearson M."/>
            <person name="Roberts A."/>
            <person name="Ryan E."/>
            <person name="Saif S."/>
            <person name="Shea T."/>
            <person name="Shenoy N."/>
            <person name="Sisk P."/>
            <person name="Stolte C."/>
            <person name="Sykes S."/>
            <person name="White J."/>
            <person name="Haas B."/>
            <person name="Nusbaum C."/>
            <person name="Birren B."/>
        </authorList>
    </citation>
    <scope>NUCLEOTIDE SEQUENCE [LARGE SCALE GENOMIC DNA]</scope>
    <source>
        <strain evidence="1 2">VBP32</strain>
    </source>
</reference>
<dbReference type="KEGG" id="vg:15013181"/>
<evidence type="ECO:0000313" key="1">
    <source>
        <dbReference type="EMBL" id="AGH57187.1"/>
    </source>
</evidence>
<dbReference type="GeneID" id="15013181"/>